<reference evidence="6 7" key="1">
    <citation type="submission" date="2024-05" db="EMBL/GenBank/DDBJ databases">
        <authorList>
            <person name="Haq I."/>
            <person name="Ullah Z."/>
            <person name="Ahmad R."/>
            <person name="Li M."/>
            <person name="Tong Y."/>
        </authorList>
    </citation>
    <scope>NUCLEOTIDE SEQUENCE [LARGE SCALE GENOMIC DNA]</scope>
    <source>
        <strain evidence="6 7">16A2E</strain>
    </source>
</reference>
<name>A0ABU9XFE3_9BACI</name>
<evidence type="ECO:0000313" key="6">
    <source>
        <dbReference type="EMBL" id="MEN2766233.1"/>
    </source>
</evidence>
<dbReference type="Pfam" id="PF13558">
    <property type="entry name" value="SbcC_Walker_B"/>
    <property type="match status" value="1"/>
</dbReference>
<feature type="domain" description="Rad50/SbcC-type AAA" evidence="5">
    <location>
        <begin position="5"/>
        <end position="248"/>
    </location>
</feature>
<evidence type="ECO:0000256" key="1">
    <source>
        <dbReference type="ARBA" id="ARBA00006930"/>
    </source>
</evidence>
<gene>
    <name evidence="6" type="ORF">ABC228_03465</name>
</gene>
<dbReference type="Proteomes" id="UP001444625">
    <property type="component" value="Unassembled WGS sequence"/>
</dbReference>
<keyword evidence="7" id="KW-1185">Reference proteome</keyword>
<comment type="similarity">
    <text evidence="1">Belongs to the SMC family. SbcC subfamily.</text>
</comment>
<protein>
    <recommendedName>
        <fullName evidence="3">Nuclease SbcCD subunit C</fullName>
    </recommendedName>
</protein>
<dbReference type="InterPro" id="IPR027417">
    <property type="entry name" value="P-loop_NTPase"/>
</dbReference>
<organism evidence="6 7">
    <name type="scientific">Ornithinibacillus xuwenensis</name>
    <dbReference type="NCBI Taxonomy" id="3144668"/>
    <lineage>
        <taxon>Bacteria</taxon>
        <taxon>Bacillati</taxon>
        <taxon>Bacillota</taxon>
        <taxon>Bacilli</taxon>
        <taxon>Bacillales</taxon>
        <taxon>Bacillaceae</taxon>
        <taxon>Ornithinibacillus</taxon>
    </lineage>
</organism>
<dbReference type="PANTHER" id="PTHR32114">
    <property type="entry name" value="ABC TRANSPORTER ABCH.3"/>
    <property type="match status" value="1"/>
</dbReference>
<evidence type="ECO:0000313" key="7">
    <source>
        <dbReference type="Proteomes" id="UP001444625"/>
    </source>
</evidence>
<feature type="coiled-coil region" evidence="4">
    <location>
        <begin position="536"/>
        <end position="570"/>
    </location>
</feature>
<comment type="subunit">
    <text evidence="2">Heterodimer of SbcC and SbcD.</text>
</comment>
<accession>A0ABU9XFE3</accession>
<evidence type="ECO:0000256" key="2">
    <source>
        <dbReference type="ARBA" id="ARBA00011322"/>
    </source>
</evidence>
<dbReference type="RefSeq" id="WP_345823687.1">
    <property type="nucleotide sequence ID" value="NZ_JBDIML010000001.1"/>
</dbReference>
<dbReference type="PANTHER" id="PTHR32114:SF2">
    <property type="entry name" value="ABC TRANSPORTER ABCH.3"/>
    <property type="match status" value="1"/>
</dbReference>
<dbReference type="EMBL" id="JBDIML010000001">
    <property type="protein sequence ID" value="MEN2766233.1"/>
    <property type="molecule type" value="Genomic_DNA"/>
</dbReference>
<sequence>MRALSLSLTAFGPYLEKQVINFEELGDETIFLITGPTGAGKTTIFDGICYALYGKASGSDRDQDSLRSHFAANDEPTEVQFRFALNQKEYEIIRHPKQQKKKERGEGFTDEPAKAILYEIINGERELISSRIKDVNETIESKLGFDYEQFRKMVLIPQGEFRKLISENSREREAILQKIFRTHFYEKITDELKLKAKELEGNIKQFEADLNYEFSKVYWQYISIEESDSDAIRAEKLSQEIEQTKKQLDNHNQVKATQLENIKMVEEKLRNARLIEEKFKEQETLRTELTQLEKDSETITTQKKKLKQAQIAQQIIPLEEQSNARNVEWHNQLKRLNEQEKIVKHKQGEYESIVIRFQEAQAKETEREQLKESIKLAKNQLEQVNSYLILKQQVEEIWKDKEIQQSSLKQVEEKQQALETALQEIERKLEEENPLTKTYYETKEQLNKLDELMKKLSKLSSETKRLLHLRQEYSVIHRTYQEKQQELKEIKMKYDMLETKQKEQFAALLAHKLIPGEPCPVCGSLEHPDKALHAEVDNDFNEMEQLKIAIQKKENEVETYQQTYLDHTSKGQTQRHEVEKLQEELNDVLPEEITEATITEVMSHVENRINNSKKQLTEITEKLEVISLLKQQREEMKRTSTELKQTFEQLYRAIQISQEELVRTRTQIEEMEKQLPEDIADPRAFAEALREKEANYQRLMKEWEQLKSAYEASHESLQKEKTVLEQLRSFEEETKKNYYVQHEGFLNAVQNAGFLSQEAYTVAKLPIADQAKMEEEIQAYENRAKQIRYRLEELQEQLSQVERINLAELEALMESYNKQLQEINDTLFAMNAKAKQDESIQREVSRITARQKELESEYYIIGNLSDLSSGNNALRLSFERYVLASFLDEILLQANIRFDRMTEHRYQLIRSGEVAKRGAQSGLDLEVMDHHTGITRSVKTLSGGEGFKAALSLALGLADVVQAHAGGVQLDTLFIDEGFGTLDEISLQQAIDCLKDLQESNRLLGIISHVPQLKNEIHTKLTISPSHKGSNLRFTFGN</sequence>
<dbReference type="SUPFAM" id="SSF52540">
    <property type="entry name" value="P-loop containing nucleoside triphosphate hydrolases"/>
    <property type="match status" value="1"/>
</dbReference>
<evidence type="ECO:0000256" key="4">
    <source>
        <dbReference type="SAM" id="Coils"/>
    </source>
</evidence>
<evidence type="ECO:0000259" key="5">
    <source>
        <dbReference type="Pfam" id="PF13476"/>
    </source>
</evidence>
<evidence type="ECO:0000256" key="3">
    <source>
        <dbReference type="ARBA" id="ARBA00013368"/>
    </source>
</evidence>
<feature type="coiled-coil region" evidence="4">
    <location>
        <begin position="770"/>
        <end position="833"/>
    </location>
</feature>
<dbReference type="InterPro" id="IPR038729">
    <property type="entry name" value="Rad50/SbcC_AAA"/>
</dbReference>
<feature type="coiled-coil region" evidence="4">
    <location>
        <begin position="234"/>
        <end position="500"/>
    </location>
</feature>
<feature type="coiled-coil region" evidence="4">
    <location>
        <begin position="602"/>
        <end position="727"/>
    </location>
</feature>
<keyword evidence="4" id="KW-0175">Coiled coil</keyword>
<comment type="caution">
    <text evidence="6">The sequence shown here is derived from an EMBL/GenBank/DDBJ whole genome shotgun (WGS) entry which is preliminary data.</text>
</comment>
<dbReference type="Pfam" id="PF13476">
    <property type="entry name" value="AAA_23"/>
    <property type="match status" value="1"/>
</dbReference>
<dbReference type="Gene3D" id="3.40.50.300">
    <property type="entry name" value="P-loop containing nucleotide triphosphate hydrolases"/>
    <property type="match status" value="2"/>
</dbReference>
<proteinExistence type="inferred from homology"/>